<evidence type="ECO:0000259" key="1">
    <source>
        <dbReference type="PROSITE" id="PS50940"/>
    </source>
</evidence>
<protein>
    <submittedName>
        <fullName evidence="3">Uncharacterized protein</fullName>
    </submittedName>
</protein>
<accession>A0A814J2C2</accession>
<dbReference type="SUPFAM" id="SSF57625">
    <property type="entry name" value="Invertebrate chitin-binding proteins"/>
    <property type="match status" value="1"/>
</dbReference>
<dbReference type="PROSITE" id="PS50940">
    <property type="entry name" value="CHIT_BIND_II"/>
    <property type="match status" value="1"/>
</dbReference>
<name>A0A814J2C2_9BILA</name>
<dbReference type="PROSITE" id="PS50948">
    <property type="entry name" value="PAN"/>
    <property type="match status" value="1"/>
</dbReference>
<dbReference type="GO" id="GO:0005576">
    <property type="term" value="C:extracellular region"/>
    <property type="evidence" value="ECO:0007669"/>
    <property type="project" value="InterPro"/>
</dbReference>
<dbReference type="InterPro" id="IPR036508">
    <property type="entry name" value="Chitin-bd_dom_sf"/>
</dbReference>
<evidence type="ECO:0000313" key="4">
    <source>
        <dbReference type="Proteomes" id="UP000663879"/>
    </source>
</evidence>
<sequence length="388" mass="44903">MDNLIEYIPNNRFNSTLLNQANLNHDGHDVCYNGLLFKRQRINKNSINWLCKVINCPGSITLKIANDEIQHYVPHELVRFMNRRRQKEYDIVLKALKKEAKARKLELKPLYIMTDYEQAAINAFKENFAGIESFFFLKSIDSYTIHISFCNGCDLGGYDITEFPSTGLDDCWNGCLSNPSCTFFAFLKLNNNCWLKNKPDIDFSQFNDDINYVSGIVDRSKSCSAIEDFSPNHYNCTLYYRCFAGFLQHLGCLNGKYFDPILKTCTLNSTCPYVCKNNQDLVGIINKNNEYYNCLTQKIETCKSSGRFDIIQKKCIGMNKNIFKNKQTSGNYGLIESTNFKSKFLCFAWCMNDSNCKMVLYKNFSCQKFDVTNNNFMLNGSLVYYPQF</sequence>
<proteinExistence type="predicted"/>
<keyword evidence="4" id="KW-1185">Reference proteome</keyword>
<dbReference type="Proteomes" id="UP000663879">
    <property type="component" value="Unassembled WGS sequence"/>
</dbReference>
<reference evidence="3" key="1">
    <citation type="submission" date="2021-02" db="EMBL/GenBank/DDBJ databases">
        <authorList>
            <person name="Nowell W R."/>
        </authorList>
    </citation>
    <scope>NUCLEOTIDE SEQUENCE</scope>
    <source>
        <strain evidence="3">Ploen Becks lab</strain>
    </source>
</reference>
<dbReference type="InterPro" id="IPR003609">
    <property type="entry name" value="Pan_app"/>
</dbReference>
<organism evidence="3 4">
    <name type="scientific">Brachionus calyciflorus</name>
    <dbReference type="NCBI Taxonomy" id="104777"/>
    <lineage>
        <taxon>Eukaryota</taxon>
        <taxon>Metazoa</taxon>
        <taxon>Spiralia</taxon>
        <taxon>Gnathifera</taxon>
        <taxon>Rotifera</taxon>
        <taxon>Eurotatoria</taxon>
        <taxon>Monogononta</taxon>
        <taxon>Pseudotrocha</taxon>
        <taxon>Ploima</taxon>
        <taxon>Brachionidae</taxon>
        <taxon>Brachionus</taxon>
    </lineage>
</organism>
<gene>
    <name evidence="3" type="ORF">OXX778_LOCUS17938</name>
</gene>
<dbReference type="AlphaFoldDB" id="A0A814J2C2"/>
<dbReference type="Pfam" id="PF01607">
    <property type="entry name" value="CBM_14"/>
    <property type="match status" value="1"/>
</dbReference>
<feature type="domain" description="Apple" evidence="2">
    <location>
        <begin position="150"/>
        <end position="223"/>
    </location>
</feature>
<dbReference type="EMBL" id="CAJNOC010004752">
    <property type="protein sequence ID" value="CAF1032466.1"/>
    <property type="molecule type" value="Genomic_DNA"/>
</dbReference>
<dbReference type="Gene3D" id="2.170.140.10">
    <property type="entry name" value="Chitin binding domain"/>
    <property type="match status" value="1"/>
</dbReference>
<evidence type="ECO:0000313" key="3">
    <source>
        <dbReference type="EMBL" id="CAF1032466.1"/>
    </source>
</evidence>
<dbReference type="GO" id="GO:0008061">
    <property type="term" value="F:chitin binding"/>
    <property type="evidence" value="ECO:0007669"/>
    <property type="project" value="InterPro"/>
</dbReference>
<feature type="domain" description="Chitin-binding type-2" evidence="1">
    <location>
        <begin position="220"/>
        <end position="273"/>
    </location>
</feature>
<comment type="caution">
    <text evidence="3">The sequence shown here is derived from an EMBL/GenBank/DDBJ whole genome shotgun (WGS) entry which is preliminary data.</text>
</comment>
<dbReference type="Gene3D" id="3.50.4.10">
    <property type="entry name" value="Hepatocyte Growth Factor"/>
    <property type="match status" value="1"/>
</dbReference>
<evidence type="ECO:0000259" key="2">
    <source>
        <dbReference type="PROSITE" id="PS50948"/>
    </source>
</evidence>
<dbReference type="OrthoDB" id="6020543at2759"/>
<dbReference type="InterPro" id="IPR002557">
    <property type="entry name" value="Chitin-bd_dom"/>
</dbReference>